<dbReference type="SUPFAM" id="SSF51905">
    <property type="entry name" value="FAD/NAD(P)-binding domain"/>
    <property type="match status" value="1"/>
</dbReference>
<dbReference type="Gene3D" id="1.20.58.100">
    <property type="entry name" value="Fumarate reductase/succinate dehydrogenase flavoprotein-like, C-terminal domain"/>
    <property type="match status" value="1"/>
</dbReference>
<dbReference type="GO" id="GO:0005886">
    <property type="term" value="C:plasma membrane"/>
    <property type="evidence" value="ECO:0007669"/>
    <property type="project" value="UniProtKB-SubCell"/>
</dbReference>
<keyword evidence="7" id="KW-0285">Flavoprotein</keyword>
<dbReference type="RefSeq" id="WP_084841078.1">
    <property type="nucleotide sequence ID" value="NZ_ARYN01000006.1"/>
</dbReference>
<evidence type="ECO:0000256" key="8">
    <source>
        <dbReference type="ARBA" id="ARBA00022827"/>
    </source>
</evidence>
<dbReference type="PANTHER" id="PTHR11632">
    <property type="entry name" value="SUCCINATE DEHYDROGENASE 2 FLAVOPROTEIN SUBUNIT"/>
    <property type="match status" value="1"/>
</dbReference>
<dbReference type="GO" id="GO:0009055">
    <property type="term" value="F:electron transfer activity"/>
    <property type="evidence" value="ECO:0007669"/>
    <property type="project" value="TreeGrafter"/>
</dbReference>
<reference evidence="16 17" key="1">
    <citation type="submission" date="2013-04" db="EMBL/GenBank/DDBJ databases">
        <title>Zunongwangia sp. 22II14-10F7 Genome Sequencing.</title>
        <authorList>
            <person name="Lai Q."/>
            <person name="Shao Z."/>
        </authorList>
    </citation>
    <scope>NUCLEOTIDE SEQUENCE [LARGE SCALE GENOMIC DNA]</scope>
    <source>
        <strain evidence="16 17">22II14-10F7</strain>
    </source>
</reference>
<dbReference type="EMBL" id="ARYN01000006">
    <property type="protein sequence ID" value="ORL45957.1"/>
    <property type="molecule type" value="Genomic_DNA"/>
</dbReference>
<dbReference type="InterPro" id="IPR015939">
    <property type="entry name" value="Fum_Rdtase/Succ_DH_flav-like_C"/>
</dbReference>
<comment type="catalytic activity">
    <reaction evidence="12">
        <text>a quinone + succinate = fumarate + a quinol</text>
        <dbReference type="Rhea" id="RHEA:40523"/>
        <dbReference type="ChEBI" id="CHEBI:24646"/>
        <dbReference type="ChEBI" id="CHEBI:29806"/>
        <dbReference type="ChEBI" id="CHEBI:30031"/>
        <dbReference type="ChEBI" id="CHEBI:132124"/>
        <dbReference type="EC" id="1.3.5.1"/>
    </reaction>
</comment>
<evidence type="ECO:0000256" key="4">
    <source>
        <dbReference type="ARBA" id="ARBA00012792"/>
    </source>
</evidence>
<dbReference type="Pfam" id="PF02910">
    <property type="entry name" value="Succ_DH_flav_C"/>
    <property type="match status" value="1"/>
</dbReference>
<dbReference type="FunFam" id="3.50.50.60:FF:000009">
    <property type="entry name" value="Succinate dehydrogenase flavoprotein subunit"/>
    <property type="match status" value="1"/>
</dbReference>
<dbReference type="InterPro" id="IPR003953">
    <property type="entry name" value="FAD-dep_OxRdtase_2_FAD-bd"/>
</dbReference>
<dbReference type="PANTHER" id="PTHR11632:SF53">
    <property type="entry name" value="SUCCINATE DEHYDROGENASE FLAVOPROTEIN SUBUNIT"/>
    <property type="match status" value="1"/>
</dbReference>
<dbReference type="Gene3D" id="3.90.700.10">
    <property type="entry name" value="Succinate dehydrogenase/fumarate reductase flavoprotein, catalytic domain"/>
    <property type="match status" value="1"/>
</dbReference>
<keyword evidence="11" id="KW-0472">Membrane</keyword>
<evidence type="ECO:0000259" key="15">
    <source>
        <dbReference type="Pfam" id="PF02910"/>
    </source>
</evidence>
<evidence type="ECO:0000256" key="2">
    <source>
        <dbReference type="ARBA" id="ARBA00004413"/>
    </source>
</evidence>
<dbReference type="FunFam" id="1.20.58.100:FF:000003">
    <property type="entry name" value="Succinate dehydrogenase flavoprotein subunit"/>
    <property type="match status" value="1"/>
</dbReference>
<dbReference type="AlphaFoldDB" id="A0A1Y1T4I7"/>
<keyword evidence="5" id="KW-0813">Transport</keyword>
<evidence type="ECO:0000313" key="17">
    <source>
        <dbReference type="Proteomes" id="UP000192746"/>
    </source>
</evidence>
<keyword evidence="17" id="KW-1185">Reference proteome</keyword>
<keyword evidence="9" id="KW-0249">Electron transport</keyword>
<dbReference type="InterPro" id="IPR011280">
    <property type="entry name" value="Succ_DH/Fum_Rdt_flav_su"/>
</dbReference>
<evidence type="ECO:0000256" key="10">
    <source>
        <dbReference type="ARBA" id="ARBA00023002"/>
    </source>
</evidence>
<feature type="domain" description="Fumarate reductase/succinate dehydrogenase flavoprotein-like C-terminal" evidence="15">
    <location>
        <begin position="532"/>
        <end position="666"/>
    </location>
</feature>
<dbReference type="EC" id="1.3.5.1" evidence="4"/>
<dbReference type="Gene3D" id="3.50.50.60">
    <property type="entry name" value="FAD/NAD(P)-binding domain"/>
    <property type="match status" value="1"/>
</dbReference>
<name>A0A1Y1T4I7_9FLAO</name>
<dbReference type="InterPro" id="IPR027477">
    <property type="entry name" value="Succ_DH/fumarate_Rdtase_cat_sf"/>
</dbReference>
<feature type="active site" description="Proton acceptor" evidence="13">
    <location>
        <position position="338"/>
    </location>
</feature>
<dbReference type="InterPro" id="IPR037099">
    <property type="entry name" value="Fum_R/Succ_DH_flav-like_C_sf"/>
</dbReference>
<protein>
    <recommendedName>
        <fullName evidence="4">succinate dehydrogenase</fullName>
        <ecNumber evidence="4">1.3.5.1</ecNumber>
    </recommendedName>
</protein>
<dbReference type="InterPro" id="IPR036188">
    <property type="entry name" value="FAD/NAD-bd_sf"/>
</dbReference>
<dbReference type="NCBIfam" id="TIGR01811">
    <property type="entry name" value="sdhA_Bsu"/>
    <property type="match status" value="1"/>
</dbReference>
<dbReference type="SUPFAM" id="SSF46977">
    <property type="entry name" value="Succinate dehydrogenase/fumarate reductase flavoprotein C-terminal domain"/>
    <property type="match status" value="1"/>
</dbReference>
<evidence type="ECO:0000256" key="7">
    <source>
        <dbReference type="ARBA" id="ARBA00022630"/>
    </source>
</evidence>
<comment type="caution">
    <text evidence="16">The sequence shown here is derived from an EMBL/GenBank/DDBJ whole genome shotgun (WGS) entry which is preliminary data.</text>
</comment>
<evidence type="ECO:0000256" key="6">
    <source>
        <dbReference type="ARBA" id="ARBA00022475"/>
    </source>
</evidence>
<evidence type="ECO:0000256" key="12">
    <source>
        <dbReference type="ARBA" id="ARBA00049220"/>
    </source>
</evidence>
<proteinExistence type="inferred from homology"/>
<accession>A0A1Y1T4I7</accession>
<evidence type="ECO:0000259" key="14">
    <source>
        <dbReference type="Pfam" id="PF00890"/>
    </source>
</evidence>
<dbReference type="STRING" id="1185767.IIF7_07551"/>
<dbReference type="PRINTS" id="PR00368">
    <property type="entry name" value="FADPNR"/>
</dbReference>
<dbReference type="GO" id="GO:0009061">
    <property type="term" value="P:anaerobic respiration"/>
    <property type="evidence" value="ECO:0007669"/>
    <property type="project" value="TreeGrafter"/>
</dbReference>
<organism evidence="16 17">
    <name type="scientific">Zunongwangia atlantica 22II14-10F7</name>
    <dbReference type="NCBI Taxonomy" id="1185767"/>
    <lineage>
        <taxon>Bacteria</taxon>
        <taxon>Pseudomonadati</taxon>
        <taxon>Bacteroidota</taxon>
        <taxon>Flavobacteriia</taxon>
        <taxon>Flavobacteriales</taxon>
        <taxon>Flavobacteriaceae</taxon>
        <taxon>Zunongwangia</taxon>
    </lineage>
</organism>
<evidence type="ECO:0000256" key="9">
    <source>
        <dbReference type="ARBA" id="ARBA00022982"/>
    </source>
</evidence>
<evidence type="ECO:0000256" key="13">
    <source>
        <dbReference type="PIRSR" id="PIRSR630664-50"/>
    </source>
</evidence>
<comment type="cofactor">
    <cofactor evidence="1">
        <name>FAD</name>
        <dbReference type="ChEBI" id="CHEBI:57692"/>
    </cofactor>
</comment>
<dbReference type="NCBIfam" id="NF005749">
    <property type="entry name" value="PRK07573.1"/>
    <property type="match status" value="1"/>
</dbReference>
<keyword evidence="6" id="KW-1003">Cell membrane</keyword>
<gene>
    <name evidence="16" type="primary">sdhA</name>
    <name evidence="16" type="ORF">IIF7_07551</name>
</gene>
<evidence type="ECO:0000256" key="5">
    <source>
        <dbReference type="ARBA" id="ARBA00022448"/>
    </source>
</evidence>
<feature type="domain" description="FAD-dependent oxidoreductase 2 FAD-binding" evidence="14">
    <location>
        <begin position="36"/>
        <end position="470"/>
    </location>
</feature>
<sequence length="667" mass="74385">MSILESKIPEGPLKDKWTKHKNDINLVNPANKRNIDIIIVGTGLAGGAAAATLAELGYNVKTFCYQDSPRRAHSIAAQGGINASKNYQGDGDSDYRLFYDTVKGGDYRSREANVYRLAEVSGNIIDQCVAQGVPFAREYGGYLDNRSFGGVLVSRTFYAKGQTGQQLLLGAYSAMNRQINRGKIQSFNRHEMMDLVLVDGKARGIIARDMVTGELERHSAHAVVLASGGYGNVFFLSTNAMGSNVMAAWRAHRRGAYFANPCYTQIHPTCIPVTGDHQSKLTLMSESLRNDGRIWVPKKKEDAIAIREGKKKPTELSEEERDYYLERRYPSFGNLVPRDVASRAAKERCDAGFGVNKTGQAVYLDFASAIKRYGKEAAFTSGHKNPSEAEIIKLGKEVVESKYGNLFQMYEKITDQNPYETPMMIYPAVHYTMGGLWVDYNLQTTIPGCYAAGEANFSDHGANRLGASALMQGLADGYFVLPYTIGDYLSKDIRTGKIPTDSPEFEATEKEVKDKIDRLMNAGGKHSVDTYHKKLGKIMWEKCGMARNEQGLREAIEEIKALREDFWKNVKVTGSATAKNAELEKAGRVADFLELGELFAKDALHRNESCGGHFREEYQTEEGEALRDDENFRYVAAWEYKGEPSDAALHKEELIFNNIELKTRSYK</sequence>
<dbReference type="InterPro" id="IPR030664">
    <property type="entry name" value="SdhA/FrdA/AprA"/>
</dbReference>
<keyword evidence="10 16" id="KW-0560">Oxidoreductase</keyword>
<dbReference type="SUPFAM" id="SSF56425">
    <property type="entry name" value="Succinate dehydrogenase/fumarate reductase flavoprotein, catalytic domain"/>
    <property type="match status" value="1"/>
</dbReference>
<evidence type="ECO:0000256" key="3">
    <source>
        <dbReference type="ARBA" id="ARBA00008040"/>
    </source>
</evidence>
<dbReference type="Proteomes" id="UP000192746">
    <property type="component" value="Unassembled WGS sequence"/>
</dbReference>
<dbReference type="Pfam" id="PF00890">
    <property type="entry name" value="FAD_binding_2"/>
    <property type="match status" value="1"/>
</dbReference>
<keyword evidence="8" id="KW-0274">FAD</keyword>
<evidence type="ECO:0000313" key="16">
    <source>
        <dbReference type="EMBL" id="ORL45957.1"/>
    </source>
</evidence>
<comment type="similarity">
    <text evidence="3">Belongs to the FAD-dependent oxidoreductase 2 family. FRD/SDH subfamily.</text>
</comment>
<comment type="subcellular location">
    <subcellularLocation>
        <location evidence="2">Cell membrane</location>
        <topology evidence="2">Peripheral membrane protein</topology>
        <orientation evidence="2">Cytoplasmic side</orientation>
    </subcellularLocation>
</comment>
<dbReference type="GO" id="GO:0008177">
    <property type="term" value="F:succinate dehydrogenase (quinone) activity"/>
    <property type="evidence" value="ECO:0007669"/>
    <property type="project" value="UniProtKB-EC"/>
</dbReference>
<evidence type="ECO:0000256" key="1">
    <source>
        <dbReference type="ARBA" id="ARBA00001974"/>
    </source>
</evidence>
<dbReference type="OrthoDB" id="9806724at2"/>
<dbReference type="GO" id="GO:0050660">
    <property type="term" value="F:flavin adenine dinucleotide binding"/>
    <property type="evidence" value="ECO:0007669"/>
    <property type="project" value="TreeGrafter"/>
</dbReference>
<evidence type="ECO:0000256" key="11">
    <source>
        <dbReference type="ARBA" id="ARBA00023136"/>
    </source>
</evidence>